<evidence type="ECO:0000256" key="1">
    <source>
        <dbReference type="SAM" id="Phobius"/>
    </source>
</evidence>
<protein>
    <submittedName>
        <fullName evidence="2">Exopolysaccharide biosynthesis protein</fullName>
    </submittedName>
</protein>
<feature type="transmembrane region" description="Helical" evidence="1">
    <location>
        <begin position="174"/>
        <end position="191"/>
    </location>
</feature>
<keyword evidence="1" id="KW-0812">Transmembrane</keyword>
<dbReference type="InterPro" id="IPR010331">
    <property type="entry name" value="ExoD"/>
</dbReference>
<dbReference type="EMBL" id="JAQBIE010000023">
    <property type="protein sequence ID" value="MDB6178944.1"/>
    <property type="molecule type" value="Genomic_DNA"/>
</dbReference>
<reference evidence="2" key="1">
    <citation type="submission" date="2022-12" db="EMBL/GenBank/DDBJ databases">
        <title>Paracoccus onchidii sp. nov., isolated from a marine invertebrate from the South China Sea.</title>
        <authorList>
            <person name="Xu S."/>
            <person name="Liu Z."/>
            <person name="Xu Y."/>
        </authorList>
    </citation>
    <scope>NUCLEOTIDE SEQUENCE</scope>
    <source>
        <strain evidence="2">Z330</strain>
    </source>
</reference>
<dbReference type="PANTHER" id="PTHR41795">
    <property type="entry name" value="EXOPOLYSACCHARIDE SYNTHESIS PROTEIN"/>
    <property type="match status" value="1"/>
</dbReference>
<keyword evidence="3" id="KW-1185">Reference proteome</keyword>
<comment type="caution">
    <text evidence="2">The sequence shown here is derived from an EMBL/GenBank/DDBJ whole genome shotgun (WGS) entry which is preliminary data.</text>
</comment>
<sequence length="192" mass="20914">MAQQQSISDILDRFANASDEDQTSIAQILRALGDRSFAANLLIAAAAVVSPLSGIPLFSSFCGIAIVIISAQMLMDRDHLWLPDFLMSKKVDTSRLRKASQRIRKPASWMDGVAHVRLACLVRHPSLFCSQVICMLCGLAMPFLEVLPFTSSIMGAIVCMFAFGMLARDGLFTIFGYLGAAVLPVSAFLMLH</sequence>
<feature type="transmembrane region" description="Helical" evidence="1">
    <location>
        <begin position="41"/>
        <end position="69"/>
    </location>
</feature>
<organism evidence="2 3">
    <name type="scientific">Paracoccus onchidii</name>
    <dbReference type="NCBI Taxonomy" id="3017813"/>
    <lineage>
        <taxon>Bacteria</taxon>
        <taxon>Pseudomonadati</taxon>
        <taxon>Pseudomonadota</taxon>
        <taxon>Alphaproteobacteria</taxon>
        <taxon>Rhodobacterales</taxon>
        <taxon>Paracoccaceae</taxon>
        <taxon>Paracoccus</taxon>
    </lineage>
</organism>
<evidence type="ECO:0000313" key="3">
    <source>
        <dbReference type="Proteomes" id="UP001165641"/>
    </source>
</evidence>
<dbReference type="PANTHER" id="PTHR41795:SF1">
    <property type="entry name" value="EXOPOLYSACCHARIDE SYNTHESIS PROTEIN"/>
    <property type="match status" value="1"/>
</dbReference>
<proteinExistence type="predicted"/>
<dbReference type="Pfam" id="PF06055">
    <property type="entry name" value="ExoD"/>
    <property type="match status" value="1"/>
</dbReference>
<name>A0ABT4ZHW3_9RHOB</name>
<dbReference type="Proteomes" id="UP001165641">
    <property type="component" value="Unassembled WGS sequence"/>
</dbReference>
<accession>A0ABT4ZHW3</accession>
<keyword evidence="1" id="KW-0472">Membrane</keyword>
<evidence type="ECO:0000313" key="2">
    <source>
        <dbReference type="EMBL" id="MDB6178944.1"/>
    </source>
</evidence>
<gene>
    <name evidence="2" type="ORF">PAF17_15735</name>
</gene>
<dbReference type="PIRSF" id="PIRSF033239">
    <property type="entry name" value="ExoD"/>
    <property type="match status" value="1"/>
</dbReference>
<dbReference type="RefSeq" id="WP_271890059.1">
    <property type="nucleotide sequence ID" value="NZ_JAQBIE010000023.1"/>
</dbReference>
<feature type="transmembrane region" description="Helical" evidence="1">
    <location>
        <begin position="149"/>
        <end position="167"/>
    </location>
</feature>
<keyword evidence="1" id="KW-1133">Transmembrane helix</keyword>